<evidence type="ECO:0000313" key="1">
    <source>
        <dbReference type="EMBL" id="GMR48764.1"/>
    </source>
</evidence>
<dbReference type="AlphaFoldDB" id="A0AAN5I1Y7"/>
<reference evidence="2" key="1">
    <citation type="submission" date="2022-10" db="EMBL/GenBank/DDBJ databases">
        <title>Genome assembly of Pristionchus species.</title>
        <authorList>
            <person name="Yoshida K."/>
            <person name="Sommer R.J."/>
        </authorList>
    </citation>
    <scope>NUCLEOTIDE SEQUENCE [LARGE SCALE GENOMIC DNA]</scope>
    <source>
        <strain evidence="2">RS5460</strain>
    </source>
</reference>
<accession>A0AAN5I1Y7</accession>
<dbReference type="Proteomes" id="UP001328107">
    <property type="component" value="Unassembled WGS sequence"/>
</dbReference>
<comment type="caution">
    <text evidence="1">The sequence shown here is derived from an EMBL/GenBank/DDBJ whole genome shotgun (WGS) entry which is preliminary data.</text>
</comment>
<name>A0AAN5I1Y7_9BILA</name>
<sequence>MHSLPRLMPFSFPFTLCHLLLSERSSLIGTLPHSAMMFPATVLLLSALSSVVHSSTNGCIVSNFYDASKECEGDLRCVKPLSDFKCRSRHDFYLQYYNGSVKGSERWEWLKPKFISCDGTKMNVQ</sequence>
<protein>
    <submittedName>
        <fullName evidence="1">Uncharacterized protein</fullName>
    </submittedName>
</protein>
<evidence type="ECO:0000313" key="2">
    <source>
        <dbReference type="Proteomes" id="UP001328107"/>
    </source>
</evidence>
<gene>
    <name evidence="1" type="ORF">PMAYCL1PPCAC_18959</name>
</gene>
<dbReference type="EMBL" id="BTRK01000004">
    <property type="protein sequence ID" value="GMR48764.1"/>
    <property type="molecule type" value="Genomic_DNA"/>
</dbReference>
<keyword evidence="2" id="KW-1185">Reference proteome</keyword>
<proteinExistence type="predicted"/>
<organism evidence="1 2">
    <name type="scientific">Pristionchus mayeri</name>
    <dbReference type="NCBI Taxonomy" id="1317129"/>
    <lineage>
        <taxon>Eukaryota</taxon>
        <taxon>Metazoa</taxon>
        <taxon>Ecdysozoa</taxon>
        <taxon>Nematoda</taxon>
        <taxon>Chromadorea</taxon>
        <taxon>Rhabditida</taxon>
        <taxon>Rhabditina</taxon>
        <taxon>Diplogasteromorpha</taxon>
        <taxon>Diplogasteroidea</taxon>
        <taxon>Neodiplogasteridae</taxon>
        <taxon>Pristionchus</taxon>
    </lineage>
</organism>